<feature type="compositionally biased region" description="Low complexity" evidence="1">
    <location>
        <begin position="25"/>
        <end position="35"/>
    </location>
</feature>
<gene>
    <name evidence="2" type="ORF">F3N42_00125</name>
</gene>
<keyword evidence="3" id="KW-1185">Reference proteome</keyword>
<dbReference type="SUPFAM" id="SSF55021">
    <property type="entry name" value="ACT-like"/>
    <property type="match status" value="1"/>
</dbReference>
<sequence length="143" mass="15344">MVAGRRRPGPAPAARAHRPDGKRLAAGAAGPGQPQDDGEPLIMSTATATPIAAAAATDIHQLDLRLRAVEGAVVRALGLIERRGFRLLACEVADACEDGQARFQAMSVRVRSDRPAELLKRQLERLYDVLQVEMKQPGVTHHA</sequence>
<dbReference type="Pfam" id="PF13710">
    <property type="entry name" value="ACT_5"/>
    <property type="match status" value="1"/>
</dbReference>
<dbReference type="EMBL" id="VYXP01000001">
    <property type="protein sequence ID" value="KAA9133996.1"/>
    <property type="molecule type" value="Genomic_DNA"/>
</dbReference>
<reference evidence="2 3" key="1">
    <citation type="submission" date="2019-09" db="EMBL/GenBank/DDBJ databases">
        <title>Wenzhouxiangella sp. Genome sequencing and assembly.</title>
        <authorList>
            <person name="Zhang R."/>
        </authorList>
    </citation>
    <scope>NUCLEOTIDE SEQUENCE [LARGE SCALE GENOMIC DNA]</scope>
    <source>
        <strain evidence="2 3">W260</strain>
    </source>
</reference>
<comment type="caution">
    <text evidence="2">The sequence shown here is derived from an EMBL/GenBank/DDBJ whole genome shotgun (WGS) entry which is preliminary data.</text>
</comment>
<evidence type="ECO:0008006" key="4">
    <source>
        <dbReference type="Google" id="ProtNLM"/>
    </source>
</evidence>
<dbReference type="Proteomes" id="UP000325372">
    <property type="component" value="Unassembled WGS sequence"/>
</dbReference>
<evidence type="ECO:0000313" key="3">
    <source>
        <dbReference type="Proteomes" id="UP000325372"/>
    </source>
</evidence>
<name>A0A5N0TJD3_9GAMM</name>
<evidence type="ECO:0000256" key="1">
    <source>
        <dbReference type="SAM" id="MobiDB-lite"/>
    </source>
</evidence>
<dbReference type="InterPro" id="IPR045865">
    <property type="entry name" value="ACT-like_dom_sf"/>
</dbReference>
<evidence type="ECO:0000313" key="2">
    <source>
        <dbReference type="EMBL" id="KAA9133996.1"/>
    </source>
</evidence>
<feature type="region of interest" description="Disordered" evidence="1">
    <location>
        <begin position="1"/>
        <end position="41"/>
    </location>
</feature>
<dbReference type="AlphaFoldDB" id="A0A5N0TJD3"/>
<proteinExistence type="predicted"/>
<accession>A0A5N0TJD3</accession>
<protein>
    <recommendedName>
        <fullName evidence="4">Acetolactate synthase</fullName>
    </recommendedName>
</protein>
<organism evidence="2 3">
    <name type="scientific">Marinihelvus fidelis</name>
    <dbReference type="NCBI Taxonomy" id="2613842"/>
    <lineage>
        <taxon>Bacteria</taxon>
        <taxon>Pseudomonadati</taxon>
        <taxon>Pseudomonadota</taxon>
        <taxon>Gammaproteobacteria</taxon>
        <taxon>Chromatiales</taxon>
        <taxon>Wenzhouxiangellaceae</taxon>
        <taxon>Marinihelvus</taxon>
    </lineage>
</organism>
<dbReference type="Gene3D" id="3.30.70.260">
    <property type="match status" value="1"/>
</dbReference>